<dbReference type="Gene3D" id="1.10.287.950">
    <property type="entry name" value="Methyl-accepting chemotaxis protein"/>
    <property type="match status" value="1"/>
</dbReference>
<dbReference type="SMART" id="SM00304">
    <property type="entry name" value="HAMP"/>
    <property type="match status" value="1"/>
</dbReference>
<keyword evidence="4 11" id="KW-0812">Transmembrane</keyword>
<feature type="domain" description="Methyl-accepting transducer" evidence="12">
    <location>
        <begin position="372"/>
        <end position="623"/>
    </location>
</feature>
<evidence type="ECO:0000256" key="11">
    <source>
        <dbReference type="SAM" id="Phobius"/>
    </source>
</evidence>
<keyword evidence="10" id="KW-0175">Coiled coil</keyword>
<evidence type="ECO:0000256" key="10">
    <source>
        <dbReference type="SAM" id="Coils"/>
    </source>
</evidence>
<evidence type="ECO:0000259" key="13">
    <source>
        <dbReference type="PROSITE" id="PS50885"/>
    </source>
</evidence>
<feature type="domain" description="HAMP" evidence="13">
    <location>
        <begin position="301"/>
        <end position="353"/>
    </location>
</feature>
<comment type="subcellular location">
    <subcellularLocation>
        <location evidence="1">Cell membrane</location>
        <topology evidence="1">Multi-pass membrane protein</topology>
    </subcellularLocation>
</comment>
<evidence type="ECO:0000256" key="2">
    <source>
        <dbReference type="ARBA" id="ARBA00022475"/>
    </source>
</evidence>
<feature type="transmembrane region" description="Helical" evidence="11">
    <location>
        <begin position="276"/>
        <end position="300"/>
    </location>
</feature>
<dbReference type="SUPFAM" id="SSF103190">
    <property type="entry name" value="Sensory domain-like"/>
    <property type="match status" value="1"/>
</dbReference>
<evidence type="ECO:0000256" key="3">
    <source>
        <dbReference type="ARBA" id="ARBA00022500"/>
    </source>
</evidence>
<evidence type="ECO:0000313" key="14">
    <source>
        <dbReference type="EMBL" id="MEY8763648.1"/>
    </source>
</evidence>
<dbReference type="InterPro" id="IPR004089">
    <property type="entry name" value="MCPsignal_dom"/>
</dbReference>
<keyword evidence="6 11" id="KW-0472">Membrane</keyword>
<dbReference type="CDD" id="cd18773">
    <property type="entry name" value="PDC1_HK_sensor"/>
    <property type="match status" value="1"/>
</dbReference>
<sequence length="659" mass="72087">MINKMSLHHKLIGLLILLVVVPVVIVSVFSFSIASKIINDNAGELTRQVANEKVSYIDLHNLSLKHDLESLSFNRDVLSQNRESLLNALGSITRSNNDILQSYLGDESKQMTVYPESVKIPENFDPTSREWYKKALASNGGIYVSGPYKDALTGKIVITLAKAVHLDDGRKGAVAFDVDLSTLRNRLTATKVGKSGYAILISREGTIIADSDRSKIMKNIKSEIPSGQSVLGEKQGNIKYGRGKESKIAGFNRSKETGWTVVAVSPKSDYAQALNYNLTTAVIVLLVMIAVAVICGIAVAKYATGPLAQIQQFARRLSKCDFSTPINMKRRDEFADTALSLNTAQKNVKSLVKTIVENSENMSASSQELSATVQEMTSKFQNINESISDIVNGSQETTASAQEVTASVEEIDSNINQLSNQAMNVNENANNSKENALSVQKSAQEAIEECKSIYKDEEKNILKAIEDGKVVSKIKEMADIIANIAEQTNLLALNAAIEAARAGEHGKGFAVVAEEVRKLAEQSSETVSTIQDVVEKVQEAFKNLSDASHQTLRFIDENVNLQLDNYMSTGERYYKDSQFTSDSLSHLTSMTEDIKNTTNEVTKAVSGMAGIAQKSSESTNQIQDIISDAAQEMIQVDKTAREQSDSAQKLNVIIQKFKI</sequence>
<dbReference type="Proteomes" id="UP001565220">
    <property type="component" value="Unassembled WGS sequence"/>
</dbReference>
<proteinExistence type="inferred from homology"/>
<keyword evidence="3" id="KW-0145">Chemotaxis</keyword>
<evidence type="ECO:0000256" key="5">
    <source>
        <dbReference type="ARBA" id="ARBA00022989"/>
    </source>
</evidence>
<protein>
    <submittedName>
        <fullName evidence="14">Methyl-accepting chemotaxis protein</fullName>
    </submittedName>
</protein>
<dbReference type="RefSeq" id="WP_294180866.1">
    <property type="nucleotide sequence ID" value="NZ_JBGFFE010000010.1"/>
</dbReference>
<dbReference type="PANTHER" id="PTHR32089:SF112">
    <property type="entry name" value="LYSOZYME-LIKE PROTEIN-RELATED"/>
    <property type="match status" value="1"/>
</dbReference>
<evidence type="ECO:0000313" key="15">
    <source>
        <dbReference type="Proteomes" id="UP001565220"/>
    </source>
</evidence>
<dbReference type="Pfam" id="PF02743">
    <property type="entry name" value="dCache_1"/>
    <property type="match status" value="1"/>
</dbReference>
<keyword evidence="2" id="KW-1003">Cell membrane</keyword>
<comment type="similarity">
    <text evidence="8">Belongs to the methyl-accepting chemotaxis (MCP) protein family.</text>
</comment>
<dbReference type="SUPFAM" id="SSF58104">
    <property type="entry name" value="Methyl-accepting chemotaxis protein (MCP) signaling domain"/>
    <property type="match status" value="1"/>
</dbReference>
<evidence type="ECO:0000256" key="6">
    <source>
        <dbReference type="ARBA" id="ARBA00023136"/>
    </source>
</evidence>
<reference evidence="14 15" key="1">
    <citation type="submission" date="2024-08" db="EMBL/GenBank/DDBJ databases">
        <title>Clostridium lapicellarii sp. nov., and Clostridium renhuaiense sp. nov., two species isolated from the mud in a fermentation cellar used for producing sauce-flavour Chinese liquors.</title>
        <authorList>
            <person name="Yang F."/>
            <person name="Wang H."/>
            <person name="Chen L.Q."/>
            <person name="Zhou N."/>
            <person name="Lu J.J."/>
            <person name="Pu X.X."/>
            <person name="Wan B."/>
            <person name="Wang L."/>
            <person name="Liu S.J."/>
        </authorList>
    </citation>
    <scope>NUCLEOTIDE SEQUENCE [LARGE SCALE GENOMIC DNA]</scope>
    <source>
        <strain evidence="14 15">MT-113</strain>
    </source>
</reference>
<comment type="caution">
    <text evidence="14">The sequence shown here is derived from an EMBL/GenBank/DDBJ whole genome shotgun (WGS) entry which is preliminary data.</text>
</comment>
<feature type="coiled-coil region" evidence="10">
    <location>
        <begin position="401"/>
        <end position="460"/>
    </location>
</feature>
<feature type="transmembrane region" description="Helical" evidence="11">
    <location>
        <begin position="12"/>
        <end position="34"/>
    </location>
</feature>
<evidence type="ECO:0000256" key="8">
    <source>
        <dbReference type="ARBA" id="ARBA00029447"/>
    </source>
</evidence>
<keyword evidence="15" id="KW-1185">Reference proteome</keyword>
<keyword evidence="5 11" id="KW-1133">Transmembrane helix</keyword>
<gene>
    <name evidence="14" type="ORF">AB8S09_08340</name>
</gene>
<name>A0ABV4DWM3_9CLOT</name>
<keyword evidence="7 9" id="KW-0807">Transducer</keyword>
<evidence type="ECO:0000256" key="9">
    <source>
        <dbReference type="PROSITE-ProRule" id="PRU00284"/>
    </source>
</evidence>
<evidence type="ECO:0000256" key="7">
    <source>
        <dbReference type="ARBA" id="ARBA00023224"/>
    </source>
</evidence>
<dbReference type="PANTHER" id="PTHR32089">
    <property type="entry name" value="METHYL-ACCEPTING CHEMOTAXIS PROTEIN MCPB"/>
    <property type="match status" value="1"/>
</dbReference>
<dbReference type="SMART" id="SM00283">
    <property type="entry name" value="MA"/>
    <property type="match status" value="1"/>
</dbReference>
<dbReference type="InterPro" id="IPR003660">
    <property type="entry name" value="HAMP_dom"/>
</dbReference>
<dbReference type="InterPro" id="IPR029151">
    <property type="entry name" value="Sensor-like_sf"/>
</dbReference>
<evidence type="ECO:0000256" key="1">
    <source>
        <dbReference type="ARBA" id="ARBA00004651"/>
    </source>
</evidence>
<organism evidence="14 15">
    <name type="scientific">Clostridium lapidicellarium</name>
    <dbReference type="NCBI Taxonomy" id="3240931"/>
    <lineage>
        <taxon>Bacteria</taxon>
        <taxon>Bacillati</taxon>
        <taxon>Bacillota</taxon>
        <taxon>Clostridia</taxon>
        <taxon>Eubacteriales</taxon>
        <taxon>Clostridiaceae</taxon>
        <taxon>Clostridium</taxon>
    </lineage>
</organism>
<accession>A0ABV4DWM3</accession>
<dbReference type="Pfam" id="PF00015">
    <property type="entry name" value="MCPsignal"/>
    <property type="match status" value="1"/>
</dbReference>
<dbReference type="PROSITE" id="PS50885">
    <property type="entry name" value="HAMP"/>
    <property type="match status" value="1"/>
</dbReference>
<evidence type="ECO:0000259" key="12">
    <source>
        <dbReference type="PROSITE" id="PS50111"/>
    </source>
</evidence>
<dbReference type="CDD" id="cd06225">
    <property type="entry name" value="HAMP"/>
    <property type="match status" value="1"/>
</dbReference>
<evidence type="ECO:0000256" key="4">
    <source>
        <dbReference type="ARBA" id="ARBA00022692"/>
    </source>
</evidence>
<dbReference type="EMBL" id="JBGFFE010000010">
    <property type="protein sequence ID" value="MEY8763648.1"/>
    <property type="molecule type" value="Genomic_DNA"/>
</dbReference>
<dbReference type="CDD" id="cd12912">
    <property type="entry name" value="PDC2_MCP_like"/>
    <property type="match status" value="1"/>
</dbReference>
<dbReference type="InterPro" id="IPR033479">
    <property type="entry name" value="dCache_1"/>
</dbReference>
<dbReference type="PROSITE" id="PS50111">
    <property type="entry name" value="CHEMOTAXIS_TRANSDUC_2"/>
    <property type="match status" value="1"/>
</dbReference>
<dbReference type="Gene3D" id="3.30.450.20">
    <property type="entry name" value="PAS domain"/>
    <property type="match status" value="2"/>
</dbReference>